<evidence type="ECO:0000313" key="1">
    <source>
        <dbReference type="EMBL" id="MBD2607049.1"/>
    </source>
</evidence>
<accession>A0ABR8GUX0</accession>
<sequence>MTKSKYWKCVRIDAAGNRQILEIAPAMTFFANSFTEIPYNDVSSANIQQQLLTWLRDASNNERRLLAQRCLLCFISWQIEQVCLQLETQFGAVHGFTCRDLLPYVLDDDGSLQPLTSYNCFSREILQDFDPQQSSLTTWTSRKVKQHPALNRFLLECGVYLISDWAILNDTQPKQLQRILGEFHFLTPGEIKRSQQLLEAYHAIYRSDRLEKRNRGQCITPTTQQLQQICQRVEGKTNQMLLNDVMRQLQNLANRLRQYRIHVRGGSLPTKSLDAVKEYNNLITPDSHLGEQEEQAEFLQFYRPQFQASLDRALTMVISSRVRQLQRKSEEKARMFLTALHLSHCEKISMSEIAKFLGLRAQDAVTRLLKLKEFRTDVQQKLLVILRSRVIELAKNYSTTERLATLEGEITLALNEQITSLISQAEAEAQSPKKTSSQSHFTERLCKQLKISNLSG</sequence>
<evidence type="ECO:0000313" key="2">
    <source>
        <dbReference type="Proteomes" id="UP000660380"/>
    </source>
</evidence>
<protein>
    <submittedName>
        <fullName evidence="1">Uncharacterized protein</fullName>
    </submittedName>
</protein>
<comment type="caution">
    <text evidence="1">The sequence shown here is derived from an EMBL/GenBank/DDBJ whole genome shotgun (WGS) entry which is preliminary data.</text>
</comment>
<dbReference type="Proteomes" id="UP000660380">
    <property type="component" value="Unassembled WGS sequence"/>
</dbReference>
<dbReference type="EMBL" id="JACJTA010000054">
    <property type="protein sequence ID" value="MBD2607049.1"/>
    <property type="molecule type" value="Genomic_DNA"/>
</dbReference>
<dbReference type="RefSeq" id="WP_029631504.1">
    <property type="nucleotide sequence ID" value="NZ_JACJTA010000054.1"/>
</dbReference>
<name>A0ABR8GUX0_9CYAN</name>
<keyword evidence="2" id="KW-1185">Reference proteome</keyword>
<reference evidence="1 2" key="1">
    <citation type="journal article" date="2020" name="ISME J.">
        <title>Comparative genomics reveals insights into cyanobacterial evolution and habitat adaptation.</title>
        <authorList>
            <person name="Chen M.Y."/>
            <person name="Teng W.K."/>
            <person name="Zhao L."/>
            <person name="Hu C.X."/>
            <person name="Zhou Y.K."/>
            <person name="Han B.P."/>
            <person name="Song L.R."/>
            <person name="Shu W.S."/>
        </authorList>
    </citation>
    <scope>NUCLEOTIDE SEQUENCE [LARGE SCALE GENOMIC DNA]</scope>
    <source>
        <strain evidence="1 2">FACHB-248</strain>
    </source>
</reference>
<proteinExistence type="predicted"/>
<organism evidence="1 2">
    <name type="scientific">Scytonema hofmannii FACHB-248</name>
    <dbReference type="NCBI Taxonomy" id="1842502"/>
    <lineage>
        <taxon>Bacteria</taxon>
        <taxon>Bacillati</taxon>
        <taxon>Cyanobacteriota</taxon>
        <taxon>Cyanophyceae</taxon>
        <taxon>Nostocales</taxon>
        <taxon>Scytonemataceae</taxon>
        <taxon>Scytonema</taxon>
    </lineage>
</organism>
<gene>
    <name evidence="1" type="ORF">H6G81_21590</name>
</gene>